<keyword evidence="1" id="KW-0732">Signal</keyword>
<dbReference type="Proteomes" id="UP001143509">
    <property type="component" value="Unassembled WGS sequence"/>
</dbReference>
<evidence type="ECO:0008006" key="4">
    <source>
        <dbReference type="Google" id="ProtNLM"/>
    </source>
</evidence>
<comment type="caution">
    <text evidence="2">The sequence shown here is derived from an EMBL/GenBank/DDBJ whole genome shotgun (WGS) entry which is preliminary data.</text>
</comment>
<organism evidence="2 3">
    <name type="scientific">Brevundimonas intermedia</name>
    <dbReference type="NCBI Taxonomy" id="74315"/>
    <lineage>
        <taxon>Bacteria</taxon>
        <taxon>Pseudomonadati</taxon>
        <taxon>Pseudomonadota</taxon>
        <taxon>Alphaproteobacteria</taxon>
        <taxon>Caulobacterales</taxon>
        <taxon>Caulobacteraceae</taxon>
        <taxon>Brevundimonas</taxon>
    </lineage>
</organism>
<dbReference type="EMBL" id="BSFD01000002">
    <property type="protein sequence ID" value="GLK48430.1"/>
    <property type="molecule type" value="Genomic_DNA"/>
</dbReference>
<accession>A0ABQ5T6N9</accession>
<sequence length="123" mass="13985">MRKFIIPAVVLAAVASAALPAAAQSYGHHGRPPVHQAGYGSWQSINARQVNLDRRIDQGVRTGQLSRREASRLRGEFNGLLRLEANYRRGGLTAWERTDLDRRFDRLSAQVRNERHDRDNRRG</sequence>
<name>A0ABQ5T6N9_9CAUL</name>
<protein>
    <recommendedName>
        <fullName evidence="4">DUF4148 domain-containing protein</fullName>
    </recommendedName>
</protein>
<dbReference type="RefSeq" id="WP_271164654.1">
    <property type="nucleotide sequence ID" value="NZ_BSFD01000002.1"/>
</dbReference>
<evidence type="ECO:0000256" key="1">
    <source>
        <dbReference type="SAM" id="SignalP"/>
    </source>
</evidence>
<feature type="signal peptide" evidence="1">
    <location>
        <begin position="1"/>
        <end position="23"/>
    </location>
</feature>
<reference evidence="2" key="2">
    <citation type="submission" date="2023-01" db="EMBL/GenBank/DDBJ databases">
        <authorList>
            <person name="Sun Q."/>
            <person name="Evtushenko L."/>
        </authorList>
    </citation>
    <scope>NUCLEOTIDE SEQUENCE</scope>
    <source>
        <strain evidence="2">VKM B-1499</strain>
    </source>
</reference>
<feature type="chain" id="PRO_5045867185" description="DUF4148 domain-containing protein" evidence="1">
    <location>
        <begin position="24"/>
        <end position="123"/>
    </location>
</feature>
<evidence type="ECO:0000313" key="2">
    <source>
        <dbReference type="EMBL" id="GLK48430.1"/>
    </source>
</evidence>
<reference evidence="2" key="1">
    <citation type="journal article" date="2014" name="Int. J. Syst. Evol. Microbiol.">
        <title>Complete genome of a new Firmicutes species belonging to the dominant human colonic microbiota ('Ruminococcus bicirculans') reveals two chromosomes and a selective capacity to utilize plant glucans.</title>
        <authorList>
            <consortium name="NISC Comparative Sequencing Program"/>
            <person name="Wegmann U."/>
            <person name="Louis P."/>
            <person name="Goesmann A."/>
            <person name="Henrissat B."/>
            <person name="Duncan S.H."/>
            <person name="Flint H.J."/>
        </authorList>
    </citation>
    <scope>NUCLEOTIDE SEQUENCE</scope>
    <source>
        <strain evidence="2">VKM B-1499</strain>
    </source>
</reference>
<keyword evidence="3" id="KW-1185">Reference proteome</keyword>
<proteinExistence type="predicted"/>
<gene>
    <name evidence="2" type="ORF">GCM10017620_14030</name>
</gene>
<evidence type="ECO:0000313" key="3">
    <source>
        <dbReference type="Proteomes" id="UP001143509"/>
    </source>
</evidence>